<dbReference type="Proteomes" id="UP000663836">
    <property type="component" value="Unassembled WGS sequence"/>
</dbReference>
<proteinExistence type="predicted"/>
<dbReference type="EMBL" id="CAJNOT010005514">
    <property type="protein sequence ID" value="CAF1467739.1"/>
    <property type="molecule type" value="Genomic_DNA"/>
</dbReference>
<name>A0A815QU11_9BILA</name>
<gene>
    <name evidence="2" type="ORF">JBS370_LOCUS31602</name>
    <name evidence="1" type="ORF">ZHD862_LOCUS35988</name>
</gene>
<evidence type="ECO:0000313" key="3">
    <source>
        <dbReference type="Proteomes" id="UP000663864"/>
    </source>
</evidence>
<protein>
    <submittedName>
        <fullName evidence="1">Uncharacterized protein</fullName>
    </submittedName>
</protein>
<comment type="caution">
    <text evidence="1">The sequence shown here is derived from an EMBL/GenBank/DDBJ whole genome shotgun (WGS) entry which is preliminary data.</text>
</comment>
<organism evidence="1 3">
    <name type="scientific">Rotaria sordida</name>
    <dbReference type="NCBI Taxonomy" id="392033"/>
    <lineage>
        <taxon>Eukaryota</taxon>
        <taxon>Metazoa</taxon>
        <taxon>Spiralia</taxon>
        <taxon>Gnathifera</taxon>
        <taxon>Rotifera</taxon>
        <taxon>Eurotatoria</taxon>
        <taxon>Bdelloidea</taxon>
        <taxon>Philodinida</taxon>
        <taxon>Philodinidae</taxon>
        <taxon>Rotaria</taxon>
    </lineage>
</organism>
<dbReference type="AlphaFoldDB" id="A0A815QU11"/>
<accession>A0A815QU11</accession>
<dbReference type="EMBL" id="CAJOBD010007892">
    <property type="protein sequence ID" value="CAF4098112.1"/>
    <property type="molecule type" value="Genomic_DNA"/>
</dbReference>
<dbReference type="Proteomes" id="UP000663864">
    <property type="component" value="Unassembled WGS sequence"/>
</dbReference>
<reference evidence="1" key="1">
    <citation type="submission" date="2021-02" db="EMBL/GenBank/DDBJ databases">
        <authorList>
            <person name="Nowell W R."/>
        </authorList>
    </citation>
    <scope>NUCLEOTIDE SEQUENCE</scope>
</reference>
<sequence length="147" mass="17272">MHCWCLSTSLTTSEIYLSRVLPFLPKLRVVTRYGGIDQLTALATYRSSTLIQLNVLSWIDASVDILHETYFPNLQLLSINLYQQTTISEIIRIERTIEQSFAHLSNLISLHYYSLMTNYDFTQTIKPNRYSCFFNIHTEKTRIIIWK</sequence>
<evidence type="ECO:0000313" key="2">
    <source>
        <dbReference type="EMBL" id="CAF4098112.1"/>
    </source>
</evidence>
<evidence type="ECO:0000313" key="1">
    <source>
        <dbReference type="EMBL" id="CAF1467739.1"/>
    </source>
</evidence>